<accession>A0AA36DCW8</accession>
<dbReference type="GO" id="GO:0005576">
    <property type="term" value="C:extracellular region"/>
    <property type="evidence" value="ECO:0007669"/>
    <property type="project" value="UniProtKB-SubCell"/>
</dbReference>
<evidence type="ECO:0000313" key="7">
    <source>
        <dbReference type="EMBL" id="CAJ0569192.1"/>
    </source>
</evidence>
<dbReference type="EMBL" id="CATQJA010000376">
    <property type="protein sequence ID" value="CAJ0559697.1"/>
    <property type="molecule type" value="Genomic_DNA"/>
</dbReference>
<evidence type="ECO:0000256" key="5">
    <source>
        <dbReference type="SAM" id="SignalP"/>
    </source>
</evidence>
<comment type="subcellular location">
    <subcellularLocation>
        <location evidence="1">Secreted</location>
    </subcellularLocation>
</comment>
<dbReference type="GO" id="GO:0009986">
    <property type="term" value="C:cell surface"/>
    <property type="evidence" value="ECO:0007669"/>
    <property type="project" value="InterPro"/>
</dbReference>
<keyword evidence="9" id="KW-1185">Reference proteome</keyword>
<comment type="caution">
    <text evidence="8">The sequence shown here is derived from an EMBL/GenBank/DDBJ whole genome shotgun (WGS) entry which is preliminary data.</text>
</comment>
<dbReference type="EMBL" id="CATQJA010001970">
    <property type="protein sequence ID" value="CAJ0569192.1"/>
    <property type="molecule type" value="Genomic_DNA"/>
</dbReference>
<feature type="signal peptide" evidence="5">
    <location>
        <begin position="1"/>
        <end position="19"/>
    </location>
</feature>
<evidence type="ECO:0000256" key="4">
    <source>
        <dbReference type="ARBA" id="ARBA00022729"/>
    </source>
</evidence>
<dbReference type="InterPro" id="IPR038479">
    <property type="entry name" value="Transthyretin-like_sf"/>
</dbReference>
<feature type="non-terminal residue" evidence="8">
    <location>
        <position position="1"/>
    </location>
</feature>
<proteinExistence type="inferred from homology"/>
<evidence type="ECO:0000313" key="9">
    <source>
        <dbReference type="Proteomes" id="UP001177023"/>
    </source>
</evidence>
<sequence length="131" mass="14568">MRALLPIFVLAAALCLIEAKMQSVSVKGVTICNKKRLANVKVELFDRDTLDPNDLLSTVTTNSEGEFEITGGEDEVGKIEPFIRITHNCNTKEGCARIGEYEVPQTHIDAAPYDMTYVNLDIYVKGEKEKC</sequence>
<keyword evidence="4 5" id="KW-0732">Signal</keyword>
<dbReference type="Proteomes" id="UP001177023">
    <property type="component" value="Unassembled WGS sequence"/>
</dbReference>
<dbReference type="Pfam" id="PF01060">
    <property type="entry name" value="TTR-52"/>
    <property type="match status" value="1"/>
</dbReference>
<evidence type="ECO:0000256" key="3">
    <source>
        <dbReference type="ARBA" id="ARBA00022525"/>
    </source>
</evidence>
<dbReference type="PANTHER" id="PTHR21700">
    <property type="entry name" value="TRANSTHYRETIN-LIKE FAMILY PROTEIN-RELATED"/>
    <property type="match status" value="1"/>
</dbReference>
<evidence type="ECO:0000313" key="8">
    <source>
        <dbReference type="EMBL" id="CAJ0584971.1"/>
    </source>
</evidence>
<reference evidence="8" key="1">
    <citation type="submission" date="2023-06" db="EMBL/GenBank/DDBJ databases">
        <authorList>
            <person name="Delattre M."/>
        </authorList>
    </citation>
    <scope>NUCLEOTIDE SEQUENCE</scope>
    <source>
        <strain evidence="8">AF72</strain>
    </source>
</reference>
<feature type="chain" id="PRO_5041588899" evidence="5">
    <location>
        <begin position="20"/>
        <end position="131"/>
    </location>
</feature>
<dbReference type="Gene3D" id="2.60.40.3330">
    <property type="match status" value="1"/>
</dbReference>
<evidence type="ECO:0000256" key="1">
    <source>
        <dbReference type="ARBA" id="ARBA00004613"/>
    </source>
</evidence>
<protein>
    <submittedName>
        <fullName evidence="8">Uncharacterized protein</fullName>
    </submittedName>
</protein>
<dbReference type="PANTHER" id="PTHR21700:SF30">
    <property type="entry name" value="TRANSTHYRETIN-LIKE FAMILY PROTEIN"/>
    <property type="match status" value="1"/>
</dbReference>
<keyword evidence="3" id="KW-0964">Secreted</keyword>
<dbReference type="AlphaFoldDB" id="A0AA36DCW8"/>
<name>A0AA36DCW8_9BILA</name>
<evidence type="ECO:0000313" key="6">
    <source>
        <dbReference type="EMBL" id="CAJ0559697.1"/>
    </source>
</evidence>
<gene>
    <name evidence="6" type="ORF">MSPICULIGERA_LOCUS1349</name>
    <name evidence="8" type="ORF">MSPICULIGERA_LOCUS23006</name>
    <name evidence="7" type="ORF">MSPICULIGERA_LOCUS7681</name>
</gene>
<dbReference type="EMBL" id="CATQJA010002702">
    <property type="protein sequence ID" value="CAJ0584971.1"/>
    <property type="molecule type" value="Genomic_DNA"/>
</dbReference>
<comment type="similarity">
    <text evidence="2">Belongs to the nematode transthyretin-like family.</text>
</comment>
<organism evidence="8 9">
    <name type="scientific">Mesorhabditis spiculigera</name>
    <dbReference type="NCBI Taxonomy" id="96644"/>
    <lineage>
        <taxon>Eukaryota</taxon>
        <taxon>Metazoa</taxon>
        <taxon>Ecdysozoa</taxon>
        <taxon>Nematoda</taxon>
        <taxon>Chromadorea</taxon>
        <taxon>Rhabditida</taxon>
        <taxon>Rhabditina</taxon>
        <taxon>Rhabditomorpha</taxon>
        <taxon>Rhabditoidea</taxon>
        <taxon>Rhabditidae</taxon>
        <taxon>Mesorhabditinae</taxon>
        <taxon>Mesorhabditis</taxon>
    </lineage>
</organism>
<evidence type="ECO:0000256" key="2">
    <source>
        <dbReference type="ARBA" id="ARBA00010112"/>
    </source>
</evidence>
<dbReference type="InterPro" id="IPR001534">
    <property type="entry name" value="Transthyretin-like"/>
</dbReference>